<dbReference type="GO" id="GO:0004523">
    <property type="term" value="F:RNA-DNA hybrid ribonuclease activity"/>
    <property type="evidence" value="ECO:0007669"/>
    <property type="project" value="InterPro"/>
</dbReference>
<dbReference type="InterPro" id="IPR044730">
    <property type="entry name" value="RNase_H-like_dom_plant"/>
</dbReference>
<dbReference type="InterPro" id="IPR053151">
    <property type="entry name" value="RNase_H-like"/>
</dbReference>
<dbReference type="CDD" id="cd06222">
    <property type="entry name" value="RNase_H_like"/>
    <property type="match status" value="1"/>
</dbReference>
<dbReference type="Pfam" id="PF13456">
    <property type="entry name" value="RVT_3"/>
    <property type="match status" value="1"/>
</dbReference>
<feature type="domain" description="RNase H type-1" evidence="1">
    <location>
        <begin position="30"/>
        <end position="106"/>
    </location>
</feature>
<dbReference type="Proteomes" id="UP000593578">
    <property type="component" value="Unassembled WGS sequence"/>
</dbReference>
<organism evidence="2 3">
    <name type="scientific">Gossypium raimondii</name>
    <name type="common">Peruvian cotton</name>
    <name type="synonym">Gossypium klotzschianum subsp. raimondii</name>
    <dbReference type="NCBI Taxonomy" id="29730"/>
    <lineage>
        <taxon>Eukaryota</taxon>
        <taxon>Viridiplantae</taxon>
        <taxon>Streptophyta</taxon>
        <taxon>Embryophyta</taxon>
        <taxon>Tracheophyta</taxon>
        <taxon>Spermatophyta</taxon>
        <taxon>Magnoliopsida</taxon>
        <taxon>eudicotyledons</taxon>
        <taxon>Gunneridae</taxon>
        <taxon>Pentapetalae</taxon>
        <taxon>rosids</taxon>
        <taxon>malvids</taxon>
        <taxon>Malvales</taxon>
        <taxon>Malvaceae</taxon>
        <taxon>Malvoideae</taxon>
        <taxon>Gossypium</taxon>
    </lineage>
</organism>
<reference evidence="2 3" key="1">
    <citation type="journal article" date="2019" name="Genome Biol. Evol.">
        <title>Insights into the evolution of the New World diploid cottons (Gossypium, subgenus Houzingenia) based on genome sequencing.</title>
        <authorList>
            <person name="Grover C.E."/>
            <person name="Arick M.A. 2nd"/>
            <person name="Thrash A."/>
            <person name="Conover J.L."/>
            <person name="Sanders W.S."/>
            <person name="Peterson D.G."/>
            <person name="Frelichowski J.E."/>
            <person name="Scheffler J.A."/>
            <person name="Scheffler B.E."/>
            <person name="Wendel J.F."/>
        </authorList>
    </citation>
    <scope>NUCLEOTIDE SEQUENCE [LARGE SCALE GENOMIC DNA]</scope>
    <source>
        <strain evidence="2">8</strain>
        <tissue evidence="2">Leaf</tissue>
    </source>
</reference>
<dbReference type="InterPro" id="IPR002156">
    <property type="entry name" value="RNaseH_domain"/>
</dbReference>
<comment type="caution">
    <text evidence="2">The sequence shown here is derived from an EMBL/GenBank/DDBJ whole genome shotgun (WGS) entry which is preliminary data.</text>
</comment>
<evidence type="ECO:0000313" key="2">
    <source>
        <dbReference type="EMBL" id="MBA0583692.1"/>
    </source>
</evidence>
<dbReference type="InterPro" id="IPR036397">
    <property type="entry name" value="RNaseH_sf"/>
</dbReference>
<name>A0A7J8P436_GOSRA</name>
<dbReference type="InterPro" id="IPR012337">
    <property type="entry name" value="RNaseH-like_sf"/>
</dbReference>
<evidence type="ECO:0000259" key="1">
    <source>
        <dbReference type="Pfam" id="PF13456"/>
    </source>
</evidence>
<dbReference type="PANTHER" id="PTHR47723">
    <property type="entry name" value="OS05G0353850 PROTEIN"/>
    <property type="match status" value="1"/>
</dbReference>
<gene>
    <name evidence="2" type="ORF">Gorai_014539</name>
</gene>
<dbReference type="SUPFAM" id="SSF53098">
    <property type="entry name" value="Ribonuclease H-like"/>
    <property type="match status" value="1"/>
</dbReference>
<dbReference type="PANTHER" id="PTHR47723:SF19">
    <property type="entry name" value="POLYNUCLEOTIDYL TRANSFERASE, RIBONUCLEASE H-LIKE SUPERFAMILY PROTEIN"/>
    <property type="match status" value="1"/>
</dbReference>
<evidence type="ECO:0000313" key="3">
    <source>
        <dbReference type="Proteomes" id="UP000593578"/>
    </source>
</evidence>
<dbReference type="EMBL" id="JABEZZ010000004">
    <property type="protein sequence ID" value="MBA0583692.1"/>
    <property type="molecule type" value="Genomic_DNA"/>
</dbReference>
<dbReference type="GO" id="GO:0003676">
    <property type="term" value="F:nucleic acid binding"/>
    <property type="evidence" value="ECO:0007669"/>
    <property type="project" value="InterPro"/>
</dbReference>
<protein>
    <recommendedName>
        <fullName evidence="1">RNase H type-1 domain-containing protein</fullName>
    </recommendedName>
</protein>
<proteinExistence type="predicted"/>
<dbReference type="AlphaFoldDB" id="A0A7J8P436"/>
<dbReference type="Gene3D" id="3.30.420.10">
    <property type="entry name" value="Ribonuclease H-like superfamily/Ribonuclease H"/>
    <property type="match status" value="1"/>
</dbReference>
<sequence>MRSFVGLWRFPRQVQQLDRIESSEVIQQINGVVKVDRGFVVARGVVWDQNERWILSFNRYLGFCSVTEAELWGIKNGLEPLLEQNYDSILIQTDSTKEINAIQDQVPNVSGS</sequence>
<accession>A0A7J8P436</accession>